<evidence type="ECO:0000256" key="3">
    <source>
        <dbReference type="ARBA" id="ARBA00022722"/>
    </source>
</evidence>
<comment type="similarity">
    <text evidence="1">Belongs to the HicA mRNA interferase family.</text>
</comment>
<evidence type="ECO:0000256" key="5">
    <source>
        <dbReference type="ARBA" id="ARBA00022801"/>
    </source>
</evidence>
<dbReference type="GO" id="GO:0016787">
    <property type="term" value="F:hydrolase activity"/>
    <property type="evidence" value="ECO:0007669"/>
    <property type="project" value="UniProtKB-KW"/>
</dbReference>
<proteinExistence type="inferred from homology"/>
<dbReference type="SUPFAM" id="SSF54786">
    <property type="entry name" value="YcfA/nrd intein domain"/>
    <property type="match status" value="1"/>
</dbReference>
<dbReference type="Gene3D" id="3.30.920.30">
    <property type="entry name" value="Hypothetical protein"/>
    <property type="match status" value="1"/>
</dbReference>
<evidence type="ECO:0000256" key="6">
    <source>
        <dbReference type="ARBA" id="ARBA00022884"/>
    </source>
</evidence>
<reference evidence="8 9" key="1">
    <citation type="journal article" date="2016" name="Nat. Commun.">
        <title>Thousands of microbial genomes shed light on interconnected biogeochemical processes in an aquifer system.</title>
        <authorList>
            <person name="Anantharaman K."/>
            <person name="Brown C.T."/>
            <person name="Hug L.A."/>
            <person name="Sharon I."/>
            <person name="Castelle C.J."/>
            <person name="Probst A.J."/>
            <person name="Thomas B.C."/>
            <person name="Singh A."/>
            <person name="Wilkins M.J."/>
            <person name="Karaoz U."/>
            <person name="Brodie E.L."/>
            <person name="Williams K.H."/>
            <person name="Hubbard S.S."/>
            <person name="Banfield J.F."/>
        </authorList>
    </citation>
    <scope>NUCLEOTIDE SEQUENCE [LARGE SCALE GENOMIC DNA]</scope>
</reference>
<dbReference type="GO" id="GO:0003729">
    <property type="term" value="F:mRNA binding"/>
    <property type="evidence" value="ECO:0007669"/>
    <property type="project" value="InterPro"/>
</dbReference>
<evidence type="ECO:0000256" key="4">
    <source>
        <dbReference type="ARBA" id="ARBA00022759"/>
    </source>
</evidence>
<protein>
    <recommendedName>
        <fullName evidence="10">Toxin HicA</fullName>
    </recommendedName>
</protein>
<dbReference type="Proteomes" id="UP000178323">
    <property type="component" value="Unassembled WGS sequence"/>
</dbReference>
<name>A0A1F5S653_9BACT</name>
<dbReference type="InterPro" id="IPR012933">
    <property type="entry name" value="HicA_mRNA_interferase"/>
</dbReference>
<dbReference type="GO" id="GO:0004519">
    <property type="term" value="F:endonuclease activity"/>
    <property type="evidence" value="ECO:0007669"/>
    <property type="project" value="UniProtKB-KW"/>
</dbReference>
<dbReference type="AlphaFoldDB" id="A0A1F5S653"/>
<evidence type="ECO:0000313" key="9">
    <source>
        <dbReference type="Proteomes" id="UP000178323"/>
    </source>
</evidence>
<keyword evidence="4" id="KW-0255">Endonuclease</keyword>
<evidence type="ECO:0000313" key="8">
    <source>
        <dbReference type="EMBL" id="OGF22032.1"/>
    </source>
</evidence>
<sequence>MPKLPVLTPKKLLKILLKNGFEIDHITGSHYILYHSITQKRVTLPFHIKDIPKGTLHTILKTADISLDD</sequence>
<feature type="non-terminal residue" evidence="8">
    <location>
        <position position="69"/>
    </location>
</feature>
<keyword evidence="5" id="KW-0378">Hydrolase</keyword>
<organism evidence="8 9">
    <name type="scientific">Candidatus Falkowbacteria bacterium RBG_13_39_14</name>
    <dbReference type="NCBI Taxonomy" id="1797985"/>
    <lineage>
        <taxon>Bacteria</taxon>
        <taxon>Candidatus Falkowiibacteriota</taxon>
    </lineage>
</organism>
<dbReference type="EMBL" id="MFFS01000041">
    <property type="protein sequence ID" value="OGF22032.1"/>
    <property type="molecule type" value="Genomic_DNA"/>
</dbReference>
<evidence type="ECO:0000256" key="2">
    <source>
        <dbReference type="ARBA" id="ARBA00022649"/>
    </source>
</evidence>
<keyword evidence="3" id="KW-0540">Nuclease</keyword>
<accession>A0A1F5S653</accession>
<evidence type="ECO:0000256" key="7">
    <source>
        <dbReference type="ARBA" id="ARBA00023016"/>
    </source>
</evidence>
<evidence type="ECO:0008006" key="10">
    <source>
        <dbReference type="Google" id="ProtNLM"/>
    </source>
</evidence>
<comment type="caution">
    <text evidence="8">The sequence shown here is derived from an EMBL/GenBank/DDBJ whole genome shotgun (WGS) entry which is preliminary data.</text>
</comment>
<keyword evidence="7" id="KW-0346">Stress response</keyword>
<dbReference type="Pfam" id="PF07927">
    <property type="entry name" value="HicA_toxin"/>
    <property type="match status" value="1"/>
</dbReference>
<keyword evidence="2" id="KW-1277">Toxin-antitoxin system</keyword>
<keyword evidence="6" id="KW-0694">RNA-binding</keyword>
<gene>
    <name evidence="8" type="ORF">A2Y83_03380</name>
</gene>
<dbReference type="STRING" id="1797985.A2Y83_03380"/>
<dbReference type="InterPro" id="IPR038570">
    <property type="entry name" value="HicA_sf"/>
</dbReference>
<evidence type="ECO:0000256" key="1">
    <source>
        <dbReference type="ARBA" id="ARBA00006620"/>
    </source>
</evidence>